<accession>A0A6A6TZ57</accession>
<evidence type="ECO:0000313" key="2">
    <source>
        <dbReference type="EMBL" id="KAF2664980.1"/>
    </source>
</evidence>
<sequence>MKPTLLLTILTVIPTAITAPPLSKRRALRYGPICNSPFQNMTTFQFKGVASCINILLNSADEQCEASDGKCNQLCEMGDVKVSMRTYHGPDGGREVGHVFELPCSDVGKALKKVTEVCGARGGSIGVVPDDWGVEWDIGVHYGLAWV</sequence>
<keyword evidence="1" id="KW-0732">Signal</keyword>
<keyword evidence="3" id="KW-1185">Reference proteome</keyword>
<dbReference type="Proteomes" id="UP000799302">
    <property type="component" value="Unassembled WGS sequence"/>
</dbReference>
<dbReference type="AlphaFoldDB" id="A0A6A6TZ57"/>
<gene>
    <name evidence="2" type="ORF">BT63DRAFT_81625</name>
</gene>
<feature type="chain" id="PRO_5025376172" evidence="1">
    <location>
        <begin position="19"/>
        <end position="147"/>
    </location>
</feature>
<protein>
    <submittedName>
        <fullName evidence="2">Uncharacterized protein</fullName>
    </submittedName>
</protein>
<reference evidence="2" key="1">
    <citation type="journal article" date="2020" name="Stud. Mycol.">
        <title>101 Dothideomycetes genomes: a test case for predicting lifestyles and emergence of pathogens.</title>
        <authorList>
            <person name="Haridas S."/>
            <person name="Albert R."/>
            <person name="Binder M."/>
            <person name="Bloem J."/>
            <person name="Labutti K."/>
            <person name="Salamov A."/>
            <person name="Andreopoulos B."/>
            <person name="Baker S."/>
            <person name="Barry K."/>
            <person name="Bills G."/>
            <person name="Bluhm B."/>
            <person name="Cannon C."/>
            <person name="Castanera R."/>
            <person name="Culley D."/>
            <person name="Daum C."/>
            <person name="Ezra D."/>
            <person name="Gonzalez J."/>
            <person name="Henrissat B."/>
            <person name="Kuo A."/>
            <person name="Liang C."/>
            <person name="Lipzen A."/>
            <person name="Lutzoni F."/>
            <person name="Magnuson J."/>
            <person name="Mondo S."/>
            <person name="Nolan M."/>
            <person name="Ohm R."/>
            <person name="Pangilinan J."/>
            <person name="Park H.-J."/>
            <person name="Ramirez L."/>
            <person name="Alfaro M."/>
            <person name="Sun H."/>
            <person name="Tritt A."/>
            <person name="Yoshinaga Y."/>
            <person name="Zwiers L.-H."/>
            <person name="Turgeon B."/>
            <person name="Goodwin S."/>
            <person name="Spatafora J."/>
            <person name="Crous P."/>
            <person name="Grigoriev I."/>
        </authorList>
    </citation>
    <scope>NUCLEOTIDE SEQUENCE</scope>
    <source>
        <strain evidence="2">CBS 115976</strain>
    </source>
</reference>
<evidence type="ECO:0000313" key="3">
    <source>
        <dbReference type="Proteomes" id="UP000799302"/>
    </source>
</evidence>
<organism evidence="2 3">
    <name type="scientific">Microthyrium microscopicum</name>
    <dbReference type="NCBI Taxonomy" id="703497"/>
    <lineage>
        <taxon>Eukaryota</taxon>
        <taxon>Fungi</taxon>
        <taxon>Dikarya</taxon>
        <taxon>Ascomycota</taxon>
        <taxon>Pezizomycotina</taxon>
        <taxon>Dothideomycetes</taxon>
        <taxon>Dothideomycetes incertae sedis</taxon>
        <taxon>Microthyriales</taxon>
        <taxon>Microthyriaceae</taxon>
        <taxon>Microthyrium</taxon>
    </lineage>
</organism>
<name>A0A6A6TZ57_9PEZI</name>
<proteinExistence type="predicted"/>
<dbReference type="EMBL" id="MU004241">
    <property type="protein sequence ID" value="KAF2664980.1"/>
    <property type="molecule type" value="Genomic_DNA"/>
</dbReference>
<feature type="signal peptide" evidence="1">
    <location>
        <begin position="1"/>
        <end position="18"/>
    </location>
</feature>
<evidence type="ECO:0000256" key="1">
    <source>
        <dbReference type="SAM" id="SignalP"/>
    </source>
</evidence>